<dbReference type="PANTHER" id="PTHR47611">
    <property type="entry name" value="HAT DIMERISATION DOMAIN, C-TERMINAL"/>
    <property type="match status" value="1"/>
</dbReference>
<evidence type="ECO:0000259" key="1">
    <source>
        <dbReference type="Pfam" id="PF05699"/>
    </source>
</evidence>
<evidence type="ECO:0000313" key="2">
    <source>
        <dbReference type="EMBL" id="KAF9549687.1"/>
    </source>
</evidence>
<dbReference type="OrthoDB" id="2365012at2759"/>
<name>A0A9P6K6T1_9FUNG</name>
<dbReference type="InterPro" id="IPR008906">
    <property type="entry name" value="HATC_C_dom"/>
</dbReference>
<keyword evidence="3" id="KW-1185">Reference proteome</keyword>
<dbReference type="EMBL" id="JAABOA010007112">
    <property type="protein sequence ID" value="KAF9549687.1"/>
    <property type="molecule type" value="Genomic_DNA"/>
</dbReference>
<gene>
    <name evidence="2" type="ORF">BGW38_009579</name>
</gene>
<organism evidence="2 3">
    <name type="scientific">Lunasporangiospora selenospora</name>
    <dbReference type="NCBI Taxonomy" id="979761"/>
    <lineage>
        <taxon>Eukaryota</taxon>
        <taxon>Fungi</taxon>
        <taxon>Fungi incertae sedis</taxon>
        <taxon>Mucoromycota</taxon>
        <taxon>Mortierellomycotina</taxon>
        <taxon>Mortierellomycetes</taxon>
        <taxon>Mortierellales</taxon>
        <taxon>Mortierellaceae</taxon>
        <taxon>Lunasporangiospora</taxon>
    </lineage>
</organism>
<dbReference type="SUPFAM" id="SSF53098">
    <property type="entry name" value="Ribonuclease H-like"/>
    <property type="match status" value="1"/>
</dbReference>
<dbReference type="InterPro" id="IPR012337">
    <property type="entry name" value="RNaseH-like_sf"/>
</dbReference>
<dbReference type="AlphaFoldDB" id="A0A9P6K6T1"/>
<feature type="non-terminal residue" evidence="2">
    <location>
        <position position="164"/>
    </location>
</feature>
<accession>A0A9P6K6T1</accession>
<dbReference type="GO" id="GO:0046983">
    <property type="term" value="F:protein dimerization activity"/>
    <property type="evidence" value="ECO:0007669"/>
    <property type="project" value="InterPro"/>
</dbReference>
<evidence type="ECO:0000313" key="3">
    <source>
        <dbReference type="Proteomes" id="UP000780801"/>
    </source>
</evidence>
<feature type="domain" description="HAT C-terminal dimerisation" evidence="1">
    <location>
        <begin position="103"/>
        <end position="160"/>
    </location>
</feature>
<comment type="caution">
    <text evidence="2">The sequence shown here is derived from an EMBL/GenBank/DDBJ whole genome shotgun (WGS) entry which is preliminary data.</text>
</comment>
<dbReference type="Proteomes" id="UP000780801">
    <property type="component" value="Unassembled WGS sequence"/>
</dbReference>
<reference evidence="2" key="1">
    <citation type="journal article" date="2020" name="Fungal Divers.">
        <title>Resolving the Mortierellaceae phylogeny through synthesis of multi-gene phylogenetics and phylogenomics.</title>
        <authorList>
            <person name="Vandepol N."/>
            <person name="Liber J."/>
            <person name="Desiro A."/>
            <person name="Na H."/>
            <person name="Kennedy M."/>
            <person name="Barry K."/>
            <person name="Grigoriev I.V."/>
            <person name="Miller A.N."/>
            <person name="O'Donnell K."/>
            <person name="Stajich J.E."/>
            <person name="Bonito G."/>
        </authorList>
    </citation>
    <scope>NUCLEOTIDE SEQUENCE</scope>
    <source>
        <strain evidence="2">KOD1015</strain>
    </source>
</reference>
<sequence>MPDAMLLALFLNPACIVDKLIVDDSALMKRALLLATSTVVKFYEEEAGKDKELQKELAVMEKPKRDSMLGINTVGYQNDADYSVASYRHFYQKFPDTCSLYRESPQEFWKDHQGFKALNHLAKIAPKYLCIQATSTESERLFSKTGQVLSSRRTQLLDNTFSNL</sequence>
<proteinExistence type="predicted"/>
<protein>
    <recommendedName>
        <fullName evidence="1">HAT C-terminal dimerisation domain-containing protein</fullName>
    </recommendedName>
</protein>
<dbReference type="PANTHER" id="PTHR47611:SF1">
    <property type="entry name" value="CCHC-TYPE DOMAIN-CONTAINING PROTEIN"/>
    <property type="match status" value="1"/>
</dbReference>
<dbReference type="Pfam" id="PF05699">
    <property type="entry name" value="Dimer_Tnp_hAT"/>
    <property type="match status" value="1"/>
</dbReference>